<evidence type="ECO:0000259" key="7">
    <source>
        <dbReference type="Pfam" id="PF13193"/>
    </source>
</evidence>
<dbReference type="GO" id="GO:0031956">
    <property type="term" value="F:medium-chain fatty acid-CoA ligase activity"/>
    <property type="evidence" value="ECO:0007669"/>
    <property type="project" value="TreeGrafter"/>
</dbReference>
<proteinExistence type="inferred from homology"/>
<feature type="domain" description="AMP-binding enzyme C-terminal" evidence="7">
    <location>
        <begin position="407"/>
        <end position="480"/>
    </location>
</feature>
<feature type="domain" description="AMP-dependent synthetase/ligase" evidence="6">
    <location>
        <begin position="10"/>
        <end position="357"/>
    </location>
</feature>
<protein>
    <submittedName>
        <fullName evidence="8">Fatty-acyl-CoA synthase</fullName>
    </submittedName>
</protein>
<evidence type="ECO:0000256" key="3">
    <source>
        <dbReference type="ARBA" id="ARBA00022598"/>
    </source>
</evidence>
<dbReference type="Gene3D" id="3.30.300.30">
    <property type="match status" value="1"/>
</dbReference>
<dbReference type="InterPro" id="IPR020845">
    <property type="entry name" value="AMP-binding_CS"/>
</dbReference>
<evidence type="ECO:0000256" key="2">
    <source>
        <dbReference type="ARBA" id="ARBA00022428"/>
    </source>
</evidence>
<evidence type="ECO:0000313" key="8">
    <source>
        <dbReference type="EMBL" id="SDX13334.1"/>
    </source>
</evidence>
<accession>A0A1H2Z904</accession>
<dbReference type="InterPro" id="IPR042099">
    <property type="entry name" value="ANL_N_sf"/>
</dbReference>
<dbReference type="STRING" id="1073328.SAMN05216294_3342"/>
<reference evidence="9" key="1">
    <citation type="submission" date="2016-10" db="EMBL/GenBank/DDBJ databases">
        <authorList>
            <person name="Varghese N."/>
            <person name="Submissions S."/>
        </authorList>
    </citation>
    <scope>NUCLEOTIDE SEQUENCE [LARGE SCALE GENOMIC DNA]</scope>
    <source>
        <strain evidence="9">DSM 25030</strain>
    </source>
</reference>
<keyword evidence="9" id="KW-1185">Reference proteome</keyword>
<evidence type="ECO:0000256" key="1">
    <source>
        <dbReference type="ARBA" id="ARBA00006432"/>
    </source>
</evidence>
<dbReference type="OrthoDB" id="9765680at2"/>
<dbReference type="PROSITE" id="PS00455">
    <property type="entry name" value="AMP_BINDING"/>
    <property type="match status" value="1"/>
</dbReference>
<dbReference type="InterPro" id="IPR010192">
    <property type="entry name" value="MenE"/>
</dbReference>
<dbReference type="InterPro" id="IPR025110">
    <property type="entry name" value="AMP-bd_C"/>
</dbReference>
<dbReference type="GO" id="GO:0006631">
    <property type="term" value="P:fatty acid metabolic process"/>
    <property type="evidence" value="ECO:0007669"/>
    <property type="project" value="TreeGrafter"/>
</dbReference>
<sequence length="497" mass="55913">MINTFDWFNKWSGYTPNKVALKDAETGKTLTYAQINNAANSIAHYLKDKHQLGKGDRIAIIAENELTQVLLFGAAQKMGIILVPINYRLAPAEVEYLLNDSASTLVLFDENCYDVHALKHKAEYEPIAPFIHFVEDEGPDYAVQFHEEDPIFILYTSGTTGFPKGTLYTHKMLFWNSINTALSLVISSATKTLNCMPLFHTGGWNVLLAPVLHHGGTIIMFKKFDAEKILNSIVTEKLDLFMGVPTMLKMIAELPQFDATDISFLNYIIVGGESMPVPLIRKYHDKEVPIRQGYGLTEVGPNLTSLHQSMAEKKQGSIGKPNFYVQVRVMDDEGNELPRNEPGELWITGPMVTPGYWQNTKATKNSIENGWFKTGDVAIMDEEGFIFIVDRKKHMYISGGENVYPVEVERVLLQHKSINEAVVFGIPHEKWGECGAALIVKGSEISEEEIKAYCLENLAKFKVPSEIHFIDSVPKGDTGKIDRKNMKKNFMSERNLI</sequence>
<dbReference type="InterPro" id="IPR045851">
    <property type="entry name" value="AMP-bd_C_sf"/>
</dbReference>
<dbReference type="EMBL" id="FNMY01000008">
    <property type="protein sequence ID" value="SDX13334.1"/>
    <property type="molecule type" value="Genomic_DNA"/>
</dbReference>
<dbReference type="GO" id="GO:0005524">
    <property type="term" value="F:ATP binding"/>
    <property type="evidence" value="ECO:0007669"/>
    <property type="project" value="UniProtKB-KW"/>
</dbReference>
<keyword evidence="4" id="KW-0547">Nucleotide-binding</keyword>
<organism evidence="8 9">
    <name type="scientific">Flagellimonas zhangzhouensis</name>
    <dbReference type="NCBI Taxonomy" id="1073328"/>
    <lineage>
        <taxon>Bacteria</taxon>
        <taxon>Pseudomonadati</taxon>
        <taxon>Bacteroidota</taxon>
        <taxon>Flavobacteriia</taxon>
        <taxon>Flavobacteriales</taxon>
        <taxon>Flavobacteriaceae</taxon>
        <taxon>Flagellimonas</taxon>
    </lineage>
</organism>
<dbReference type="NCBIfam" id="TIGR01923">
    <property type="entry name" value="menE"/>
    <property type="match status" value="1"/>
</dbReference>
<dbReference type="Pfam" id="PF00501">
    <property type="entry name" value="AMP-binding"/>
    <property type="match status" value="1"/>
</dbReference>
<evidence type="ECO:0000256" key="5">
    <source>
        <dbReference type="ARBA" id="ARBA00022840"/>
    </source>
</evidence>
<dbReference type="GO" id="GO:0009234">
    <property type="term" value="P:menaquinone biosynthetic process"/>
    <property type="evidence" value="ECO:0007669"/>
    <property type="project" value="UniProtKB-KW"/>
</dbReference>
<dbReference type="RefSeq" id="WP_090299475.1">
    <property type="nucleotide sequence ID" value="NZ_FNKI01000007.1"/>
</dbReference>
<dbReference type="AlphaFoldDB" id="A0A1H2Z904"/>
<evidence type="ECO:0000259" key="6">
    <source>
        <dbReference type="Pfam" id="PF00501"/>
    </source>
</evidence>
<dbReference type="GO" id="GO:0008756">
    <property type="term" value="F:o-succinylbenzoate-CoA ligase activity"/>
    <property type="evidence" value="ECO:0007669"/>
    <property type="project" value="InterPro"/>
</dbReference>
<gene>
    <name evidence="8" type="ORF">SAMN04487892_3337</name>
</gene>
<name>A0A1H2Z904_9FLAO</name>
<dbReference type="Proteomes" id="UP000199592">
    <property type="component" value="Unassembled WGS sequence"/>
</dbReference>
<keyword evidence="2" id="KW-0474">Menaquinone biosynthesis</keyword>
<keyword evidence="5" id="KW-0067">ATP-binding</keyword>
<evidence type="ECO:0000313" key="9">
    <source>
        <dbReference type="Proteomes" id="UP000199592"/>
    </source>
</evidence>
<comment type="similarity">
    <text evidence="1">Belongs to the ATP-dependent AMP-binding enzyme family.</text>
</comment>
<dbReference type="InterPro" id="IPR000873">
    <property type="entry name" value="AMP-dep_synth/lig_dom"/>
</dbReference>
<dbReference type="SUPFAM" id="SSF56801">
    <property type="entry name" value="Acetyl-CoA synthetase-like"/>
    <property type="match status" value="1"/>
</dbReference>
<dbReference type="Gene3D" id="3.40.50.12780">
    <property type="entry name" value="N-terminal domain of ligase-like"/>
    <property type="match status" value="1"/>
</dbReference>
<dbReference type="Pfam" id="PF13193">
    <property type="entry name" value="AMP-binding_C"/>
    <property type="match status" value="1"/>
</dbReference>
<evidence type="ECO:0000256" key="4">
    <source>
        <dbReference type="ARBA" id="ARBA00022741"/>
    </source>
</evidence>
<dbReference type="PANTHER" id="PTHR43201">
    <property type="entry name" value="ACYL-COA SYNTHETASE"/>
    <property type="match status" value="1"/>
</dbReference>
<dbReference type="PANTHER" id="PTHR43201:SF5">
    <property type="entry name" value="MEDIUM-CHAIN ACYL-COA LIGASE ACSF2, MITOCHONDRIAL"/>
    <property type="match status" value="1"/>
</dbReference>
<keyword evidence="3" id="KW-0436">Ligase</keyword>